<organism evidence="15 16">
    <name type="scientific">Novosphingobium sediminis</name>
    <dbReference type="NCBI Taxonomy" id="707214"/>
    <lineage>
        <taxon>Bacteria</taxon>
        <taxon>Pseudomonadati</taxon>
        <taxon>Pseudomonadota</taxon>
        <taxon>Alphaproteobacteria</taxon>
        <taxon>Sphingomonadales</taxon>
        <taxon>Sphingomonadaceae</taxon>
        <taxon>Novosphingobium</taxon>
    </lineage>
</organism>
<dbReference type="FunFam" id="3.30.360.10:FF:000005">
    <property type="entry name" value="Homoserine dehydrogenase"/>
    <property type="match status" value="1"/>
</dbReference>
<dbReference type="EMBL" id="BJYR01000013">
    <property type="protein sequence ID" value="GEO00231.1"/>
    <property type="molecule type" value="Genomic_DNA"/>
</dbReference>
<evidence type="ECO:0000256" key="1">
    <source>
        <dbReference type="ARBA" id="ARBA00005056"/>
    </source>
</evidence>
<evidence type="ECO:0000313" key="16">
    <source>
        <dbReference type="Proteomes" id="UP000321464"/>
    </source>
</evidence>
<dbReference type="InterPro" id="IPR045865">
    <property type="entry name" value="ACT-like_dom_sf"/>
</dbReference>
<evidence type="ECO:0000256" key="9">
    <source>
        <dbReference type="ARBA" id="ARBA00023002"/>
    </source>
</evidence>
<keyword evidence="8 12" id="KW-0521">NADP</keyword>
<dbReference type="PIRSF" id="PIRSF000098">
    <property type="entry name" value="Homoser_dehydrog"/>
    <property type="match status" value="1"/>
</dbReference>
<dbReference type="InterPro" id="IPR019811">
    <property type="entry name" value="HDH_CS"/>
</dbReference>
<dbReference type="Gene3D" id="3.40.50.720">
    <property type="entry name" value="NAD(P)-binding Rossmann-like Domain"/>
    <property type="match status" value="1"/>
</dbReference>
<dbReference type="Pfam" id="PF00742">
    <property type="entry name" value="Homoserine_dh"/>
    <property type="match status" value="1"/>
</dbReference>
<dbReference type="SUPFAM" id="SSF55021">
    <property type="entry name" value="ACT-like"/>
    <property type="match status" value="1"/>
</dbReference>
<keyword evidence="6" id="KW-0028">Amino-acid biosynthesis</keyword>
<feature type="binding site" evidence="12">
    <location>
        <position position="192"/>
    </location>
    <ligand>
        <name>L-homoserine</name>
        <dbReference type="ChEBI" id="CHEBI:57476"/>
    </ligand>
</feature>
<feature type="binding site" evidence="12">
    <location>
        <begin position="10"/>
        <end position="17"/>
    </location>
    <ligand>
        <name>NADP(+)</name>
        <dbReference type="ChEBI" id="CHEBI:58349"/>
    </ligand>
</feature>
<dbReference type="CDD" id="cd04881">
    <property type="entry name" value="ACT_HSDH-Hom"/>
    <property type="match status" value="1"/>
</dbReference>
<evidence type="ECO:0000259" key="14">
    <source>
        <dbReference type="PROSITE" id="PS51671"/>
    </source>
</evidence>
<evidence type="ECO:0000256" key="12">
    <source>
        <dbReference type="PIRSR" id="PIRSR000098-2"/>
    </source>
</evidence>
<dbReference type="Pfam" id="PF03447">
    <property type="entry name" value="NAD_binding_3"/>
    <property type="match status" value="1"/>
</dbReference>
<evidence type="ECO:0000256" key="6">
    <source>
        <dbReference type="ARBA" id="ARBA00022605"/>
    </source>
</evidence>
<dbReference type="AlphaFoldDB" id="A0A512AKM4"/>
<accession>A0A512AKM4</accession>
<dbReference type="Gene3D" id="3.30.70.260">
    <property type="match status" value="1"/>
</dbReference>
<comment type="pathway">
    <text evidence="1">Amino-acid biosynthesis; L-threonine biosynthesis; L-threonine from L-aspartate: step 3/5.</text>
</comment>
<keyword evidence="10" id="KW-0486">Methionine biosynthesis</keyword>
<dbReference type="Gene3D" id="3.30.360.10">
    <property type="entry name" value="Dihydrodipicolinate Reductase, domain 2"/>
    <property type="match status" value="1"/>
</dbReference>
<comment type="similarity">
    <text evidence="3 13">Belongs to the homoserine dehydrogenase family.</text>
</comment>
<evidence type="ECO:0000256" key="4">
    <source>
        <dbReference type="ARBA" id="ARBA00013213"/>
    </source>
</evidence>
<dbReference type="GO" id="GO:0050661">
    <property type="term" value="F:NADP binding"/>
    <property type="evidence" value="ECO:0007669"/>
    <property type="project" value="InterPro"/>
</dbReference>
<dbReference type="GO" id="GO:0009086">
    <property type="term" value="P:methionine biosynthetic process"/>
    <property type="evidence" value="ECO:0007669"/>
    <property type="project" value="UniProtKB-KW"/>
</dbReference>
<dbReference type="SUPFAM" id="SSF51735">
    <property type="entry name" value="NAD(P)-binding Rossmann-fold domains"/>
    <property type="match status" value="1"/>
</dbReference>
<evidence type="ECO:0000256" key="7">
    <source>
        <dbReference type="ARBA" id="ARBA00022697"/>
    </source>
</evidence>
<gene>
    <name evidence="15" type="ORF">NSE01_20630</name>
</gene>
<evidence type="ECO:0000256" key="5">
    <source>
        <dbReference type="ARBA" id="ARBA00013376"/>
    </source>
</evidence>
<feature type="active site" description="Proton donor" evidence="11">
    <location>
        <position position="207"/>
    </location>
</feature>
<evidence type="ECO:0000256" key="2">
    <source>
        <dbReference type="ARBA" id="ARBA00005062"/>
    </source>
</evidence>
<dbReference type="InterPro" id="IPR016204">
    <property type="entry name" value="HDH"/>
</dbReference>
<evidence type="ECO:0000313" key="15">
    <source>
        <dbReference type="EMBL" id="GEO00231.1"/>
    </source>
</evidence>
<dbReference type="InterPro" id="IPR036291">
    <property type="entry name" value="NAD(P)-bd_dom_sf"/>
</dbReference>
<dbReference type="RefSeq" id="WP_147159532.1">
    <property type="nucleotide sequence ID" value="NZ_BJYR01000013.1"/>
</dbReference>
<evidence type="ECO:0000256" key="11">
    <source>
        <dbReference type="PIRSR" id="PIRSR000098-1"/>
    </source>
</evidence>
<dbReference type="GO" id="GO:0009088">
    <property type="term" value="P:threonine biosynthetic process"/>
    <property type="evidence" value="ECO:0007669"/>
    <property type="project" value="UniProtKB-UniPathway"/>
</dbReference>
<feature type="domain" description="ACT" evidence="14">
    <location>
        <begin position="356"/>
        <end position="434"/>
    </location>
</feature>
<feature type="binding site" evidence="12">
    <location>
        <position position="107"/>
    </location>
    <ligand>
        <name>NADPH</name>
        <dbReference type="ChEBI" id="CHEBI:57783"/>
    </ligand>
</feature>
<proteinExistence type="inferred from homology"/>
<dbReference type="PROSITE" id="PS01042">
    <property type="entry name" value="HOMOSER_DHGENASE"/>
    <property type="match status" value="1"/>
</dbReference>
<evidence type="ECO:0000256" key="13">
    <source>
        <dbReference type="RuleBase" id="RU004171"/>
    </source>
</evidence>
<dbReference type="InterPro" id="IPR002912">
    <property type="entry name" value="ACT_dom"/>
</dbReference>
<dbReference type="PROSITE" id="PS51671">
    <property type="entry name" value="ACT"/>
    <property type="match status" value="1"/>
</dbReference>
<dbReference type="EC" id="1.1.1.3" evidence="4"/>
<comment type="pathway">
    <text evidence="2">Amino-acid biosynthesis; L-methionine biosynthesis via de novo pathway; L-homoserine from L-aspartate: step 3/3.</text>
</comment>
<dbReference type="InterPro" id="IPR005106">
    <property type="entry name" value="Asp/hSer_DH_NAD-bd"/>
</dbReference>
<dbReference type="PANTHER" id="PTHR43331">
    <property type="entry name" value="HOMOSERINE DEHYDROGENASE"/>
    <property type="match status" value="1"/>
</dbReference>
<keyword evidence="16" id="KW-1185">Reference proteome</keyword>
<keyword evidence="9" id="KW-0560">Oxidoreductase</keyword>
<keyword evidence="7" id="KW-0791">Threonine biosynthesis</keyword>
<protein>
    <recommendedName>
        <fullName evidence="5">Homoserine dehydrogenase</fullName>
        <ecNumber evidence="4">1.1.1.3</ecNumber>
    </recommendedName>
</protein>
<dbReference type="UniPathway" id="UPA00050">
    <property type="reaction ID" value="UER00063"/>
</dbReference>
<dbReference type="UniPathway" id="UPA00051">
    <property type="reaction ID" value="UER00465"/>
</dbReference>
<dbReference type="GO" id="GO:0004412">
    <property type="term" value="F:homoserine dehydrogenase activity"/>
    <property type="evidence" value="ECO:0007669"/>
    <property type="project" value="UniProtKB-EC"/>
</dbReference>
<dbReference type="NCBIfam" id="NF004976">
    <property type="entry name" value="PRK06349.1"/>
    <property type="match status" value="1"/>
</dbReference>
<reference evidence="15 16" key="1">
    <citation type="submission" date="2019-07" db="EMBL/GenBank/DDBJ databases">
        <title>Whole genome shotgun sequence of Novosphingobium sediminis NBRC 106119.</title>
        <authorList>
            <person name="Hosoyama A."/>
            <person name="Uohara A."/>
            <person name="Ohji S."/>
            <person name="Ichikawa N."/>
        </authorList>
    </citation>
    <scope>NUCLEOTIDE SEQUENCE [LARGE SCALE GENOMIC DNA]</scope>
    <source>
        <strain evidence="15 16">NBRC 106119</strain>
    </source>
</reference>
<dbReference type="SUPFAM" id="SSF55347">
    <property type="entry name" value="Glyceraldehyde-3-phosphate dehydrogenase-like, C-terminal domain"/>
    <property type="match status" value="1"/>
</dbReference>
<evidence type="ECO:0000256" key="10">
    <source>
        <dbReference type="ARBA" id="ARBA00023167"/>
    </source>
</evidence>
<sequence length="438" mass="45289">MSEPLRIALAGLGTVGGGVIRLLEANAALIARRAGRPITISAISARNRSKDRGVDLSAYAWEDDMVILGERPDVDVVVELVGGADGPALALARTTFEAGKALVTANKAMVAHHGLELAAKAEAAKVAFKFEAAVAGGIPVIKALKEGAAANHIDRVYGILNGTCNYILSTMEDTGRDFADVLAEAQAKGYAESDPTFDIDGIDAAHKLAILSSIAFGTAIDFGPVAATGIRRVLAADIAQADALGYYIRLIGMAETELDAAGQRRLFQRVHPMLVHRDHPLAHVDGATNAVVAEGNFVGRLLFQGAGAGDGPTASAVVADLIDIARGDIGAPFSIPAAELEKASPASSGHRTGKAYLRFTVADRPGVLAEITAAMRDAGVSIESLIQKGRAAIGSTEAVLVAMVTHEGPESAIAEALRLLEGSPSLAAPPLVMHILED</sequence>
<evidence type="ECO:0000256" key="8">
    <source>
        <dbReference type="ARBA" id="ARBA00022857"/>
    </source>
</evidence>
<name>A0A512AKM4_9SPHN</name>
<evidence type="ECO:0000256" key="3">
    <source>
        <dbReference type="ARBA" id="ARBA00006753"/>
    </source>
</evidence>
<dbReference type="InterPro" id="IPR001342">
    <property type="entry name" value="HDH_cat"/>
</dbReference>
<comment type="caution">
    <text evidence="15">The sequence shown here is derived from an EMBL/GenBank/DDBJ whole genome shotgun (WGS) entry which is preliminary data.</text>
</comment>
<dbReference type="PANTHER" id="PTHR43331:SF1">
    <property type="entry name" value="HOMOSERINE DEHYDROGENASE"/>
    <property type="match status" value="1"/>
</dbReference>
<dbReference type="Proteomes" id="UP000321464">
    <property type="component" value="Unassembled WGS sequence"/>
</dbReference>
<dbReference type="OrthoDB" id="9808167at2"/>
<dbReference type="Pfam" id="PF01842">
    <property type="entry name" value="ACT"/>
    <property type="match status" value="1"/>
</dbReference>